<evidence type="ECO:0000313" key="3">
    <source>
        <dbReference type="Proteomes" id="UP000593737"/>
    </source>
</evidence>
<organism evidence="2 3">
    <name type="scientific">Candidatus Nitrospira kreftii</name>
    <dbReference type="NCBI Taxonomy" id="2652173"/>
    <lineage>
        <taxon>Bacteria</taxon>
        <taxon>Pseudomonadati</taxon>
        <taxon>Nitrospirota</taxon>
        <taxon>Nitrospiria</taxon>
        <taxon>Nitrospirales</taxon>
        <taxon>Nitrospiraceae</taxon>
        <taxon>Nitrospira</taxon>
    </lineage>
</organism>
<dbReference type="SUPFAM" id="SSF110849">
    <property type="entry name" value="ParB/Sulfiredoxin"/>
    <property type="match status" value="1"/>
</dbReference>
<dbReference type="InterPro" id="IPR036086">
    <property type="entry name" value="ParB/Sulfiredoxin_sf"/>
</dbReference>
<dbReference type="Proteomes" id="UP000593737">
    <property type="component" value="Chromosome"/>
</dbReference>
<dbReference type="EMBL" id="CP047423">
    <property type="protein sequence ID" value="QPD02755.1"/>
    <property type="molecule type" value="Genomic_DNA"/>
</dbReference>
<feature type="region of interest" description="Disordered" evidence="1">
    <location>
        <begin position="1"/>
        <end position="24"/>
    </location>
</feature>
<gene>
    <name evidence="2" type="ORF">Nkreftii_000529</name>
</gene>
<evidence type="ECO:0000313" key="2">
    <source>
        <dbReference type="EMBL" id="QPD02755.1"/>
    </source>
</evidence>
<dbReference type="KEGG" id="nkf:Nkreftii_000529"/>
<dbReference type="Gene3D" id="3.90.1530.10">
    <property type="entry name" value="Conserved hypothetical protein from pyrococcus furiosus pfu- 392566-001, ParB domain"/>
    <property type="match status" value="1"/>
</dbReference>
<proteinExistence type="predicted"/>
<name>A0A7S8FBG3_9BACT</name>
<sequence>MAAKKSKKPPLPKGARRRRKPGGAATSLAAVELQAAAPPGAVAELHHAIEQDDGKVLSMYREPYGGHWVALAALPIELVEPTPYQRNISDTHVRKLEGVIGKIGRFLDPIIAVRIVKPDHPAKYWTPNGNHRLSAMRTLGAKSIIAIVVPEPSAAYQILALNTEKAHNLREKAVEVIRMYRELAQLDGATEETYALEFEEPALITLGLCYEERPRFSGGAYHPVLKRVEEFLKMPLRAALEIRQQRAKTLLAWDDLIVKQVEALKAKGLTSPYLKSFVVARVNPIRFRPKDAPPLSFDEALDRMTQAAAKFNPDKVKMDDLAKSGGAPDEAE</sequence>
<evidence type="ECO:0000256" key="1">
    <source>
        <dbReference type="SAM" id="MobiDB-lite"/>
    </source>
</evidence>
<protein>
    <submittedName>
        <fullName evidence="2">Chromosome partitioning protein ParB</fullName>
    </submittedName>
</protein>
<reference evidence="2 3" key="1">
    <citation type="journal article" date="2020" name="ISME J.">
        <title>Enrichment and physiological characterization of a novel comammox Nitrospira indicates ammonium inhibition of complete nitrification.</title>
        <authorList>
            <person name="Sakoula D."/>
            <person name="Koch H."/>
            <person name="Frank J."/>
            <person name="Jetten M.S.M."/>
            <person name="van Kessel M.A.H.J."/>
            <person name="Lucker S."/>
        </authorList>
    </citation>
    <scope>NUCLEOTIDE SEQUENCE [LARGE SCALE GENOMIC DNA]</scope>
    <source>
        <strain evidence="2">Comreactor17</strain>
    </source>
</reference>
<feature type="compositionally biased region" description="Basic residues" evidence="1">
    <location>
        <begin position="1"/>
        <end position="21"/>
    </location>
</feature>
<accession>A0A7S8FBG3</accession>
<dbReference type="AlphaFoldDB" id="A0A7S8FBG3"/>